<dbReference type="EMBL" id="CAKKNE010000005">
    <property type="protein sequence ID" value="CAH0375756.1"/>
    <property type="molecule type" value="Genomic_DNA"/>
</dbReference>
<name>A0A8J2SRZ5_9STRA</name>
<proteinExistence type="predicted"/>
<comment type="caution">
    <text evidence="2">The sequence shown here is derived from an EMBL/GenBank/DDBJ whole genome shotgun (WGS) entry which is preliminary data.</text>
</comment>
<keyword evidence="3" id="KW-1185">Reference proteome</keyword>
<dbReference type="OrthoDB" id="67308at2759"/>
<protein>
    <submittedName>
        <fullName evidence="2">Uncharacterized protein</fullName>
    </submittedName>
</protein>
<evidence type="ECO:0000256" key="1">
    <source>
        <dbReference type="SAM" id="MobiDB-lite"/>
    </source>
</evidence>
<evidence type="ECO:0000313" key="3">
    <source>
        <dbReference type="Proteomes" id="UP000789595"/>
    </source>
</evidence>
<sequence>MADDYIGNRRRRRETMPGQPGCHIRFETAIATELKRCTDQIYAGNVEDRATMAAKLKERKIANTKASVVLGTDEPLWETDMMRSMSNGEITPEFIQCMIEDKAQADSLAAELKIDHCIGVVTGVEPTTNFTQTSTMADPTGEMHKYTSKIGGRTASKASSVYFGSHEPDYHTTMQDCMSVVGMDTAKGLGQGDARAHAKLLKSKLQVSSFQIGYDEPTYVSAMHEGHPPLNVAAAQRILSKEVMDDLRKVHYSLGEDKVVYETDMMRSMRNGEITPEFIQCMKEDKAQADALAAELKIDHCRGVVTGVYPEYC</sequence>
<reference evidence="2" key="1">
    <citation type="submission" date="2021-11" db="EMBL/GenBank/DDBJ databases">
        <authorList>
            <consortium name="Genoscope - CEA"/>
            <person name="William W."/>
        </authorList>
    </citation>
    <scope>NUCLEOTIDE SEQUENCE</scope>
</reference>
<feature type="region of interest" description="Disordered" evidence="1">
    <location>
        <begin position="1"/>
        <end position="20"/>
    </location>
</feature>
<gene>
    <name evidence="2" type="ORF">PECAL_5P02990</name>
</gene>
<evidence type="ECO:0000313" key="2">
    <source>
        <dbReference type="EMBL" id="CAH0375756.1"/>
    </source>
</evidence>
<accession>A0A8J2SRZ5</accession>
<dbReference type="Proteomes" id="UP000789595">
    <property type="component" value="Unassembled WGS sequence"/>
</dbReference>
<organism evidence="2 3">
    <name type="scientific">Pelagomonas calceolata</name>
    <dbReference type="NCBI Taxonomy" id="35677"/>
    <lineage>
        <taxon>Eukaryota</taxon>
        <taxon>Sar</taxon>
        <taxon>Stramenopiles</taxon>
        <taxon>Ochrophyta</taxon>
        <taxon>Pelagophyceae</taxon>
        <taxon>Pelagomonadales</taxon>
        <taxon>Pelagomonadaceae</taxon>
        <taxon>Pelagomonas</taxon>
    </lineage>
</organism>
<dbReference type="AlphaFoldDB" id="A0A8J2SRZ5"/>